<keyword evidence="3" id="KW-0645">Protease</keyword>
<keyword evidence="5" id="KW-0378">Hydrolase</keyword>
<evidence type="ECO:0000313" key="9">
    <source>
        <dbReference type="Proteomes" id="UP000053732"/>
    </source>
</evidence>
<evidence type="ECO:0000256" key="5">
    <source>
        <dbReference type="ARBA" id="ARBA00022801"/>
    </source>
</evidence>
<dbReference type="PANTHER" id="PTHR13367">
    <property type="entry name" value="UBIQUITIN THIOESTERASE"/>
    <property type="match status" value="1"/>
</dbReference>
<dbReference type="GO" id="GO:0006508">
    <property type="term" value="P:proteolysis"/>
    <property type="evidence" value="ECO:0007669"/>
    <property type="project" value="UniProtKB-KW"/>
</dbReference>
<dbReference type="InterPro" id="IPR022099">
    <property type="entry name" value="DUF3638"/>
</dbReference>
<evidence type="ECO:0000256" key="2">
    <source>
        <dbReference type="ARBA" id="ARBA00012759"/>
    </source>
</evidence>
<protein>
    <recommendedName>
        <fullName evidence="2">ubiquitinyl hydrolase 1</fullName>
        <ecNumber evidence="2">3.4.19.12</ecNumber>
    </recommendedName>
</protein>
<accession>A0A0G4P037</accession>
<evidence type="ECO:0000256" key="1">
    <source>
        <dbReference type="ARBA" id="ARBA00000707"/>
    </source>
</evidence>
<feature type="domain" description="DUF3638" evidence="7">
    <location>
        <begin position="7"/>
        <end position="43"/>
    </location>
</feature>
<evidence type="ECO:0000256" key="4">
    <source>
        <dbReference type="ARBA" id="ARBA00022786"/>
    </source>
</evidence>
<reference evidence="8 9" key="1">
    <citation type="journal article" date="2014" name="Nat. Commun.">
        <title>Multiple recent horizontal transfers of a large genomic region in cheese making fungi.</title>
        <authorList>
            <person name="Cheeseman K."/>
            <person name="Ropars J."/>
            <person name="Renault P."/>
            <person name="Dupont J."/>
            <person name="Gouzy J."/>
            <person name="Branca A."/>
            <person name="Abraham A.L."/>
            <person name="Ceppi M."/>
            <person name="Conseiller E."/>
            <person name="Debuchy R."/>
            <person name="Malagnac F."/>
            <person name="Goarin A."/>
            <person name="Silar P."/>
            <person name="Lacoste S."/>
            <person name="Sallet E."/>
            <person name="Bensimon A."/>
            <person name="Giraud T."/>
            <person name="Brygoo Y."/>
        </authorList>
    </citation>
    <scope>NUCLEOTIDE SEQUENCE [LARGE SCALE GENOMIC DNA]</scope>
    <source>
        <strain evidence="9">FM 013</strain>
    </source>
</reference>
<dbReference type="InterPro" id="IPR051346">
    <property type="entry name" value="OTU_Deubiquitinase"/>
</dbReference>
<evidence type="ECO:0000256" key="3">
    <source>
        <dbReference type="ARBA" id="ARBA00022670"/>
    </source>
</evidence>
<keyword evidence="4" id="KW-0833">Ubl conjugation pathway</keyword>
<name>A0A0G4P037_PENC3</name>
<organism evidence="8 9">
    <name type="scientific">Penicillium camemberti (strain FM 013)</name>
    <dbReference type="NCBI Taxonomy" id="1429867"/>
    <lineage>
        <taxon>Eukaryota</taxon>
        <taxon>Fungi</taxon>
        <taxon>Dikarya</taxon>
        <taxon>Ascomycota</taxon>
        <taxon>Pezizomycotina</taxon>
        <taxon>Eurotiomycetes</taxon>
        <taxon>Eurotiomycetidae</taxon>
        <taxon>Eurotiales</taxon>
        <taxon>Aspergillaceae</taxon>
        <taxon>Penicillium</taxon>
    </lineage>
</organism>
<dbReference type="Proteomes" id="UP000053732">
    <property type="component" value="Unassembled WGS sequence"/>
</dbReference>
<dbReference type="EC" id="3.4.19.12" evidence="2"/>
<dbReference type="EMBL" id="HG793136">
    <property type="protein sequence ID" value="CRL19685.1"/>
    <property type="molecule type" value="Genomic_DNA"/>
</dbReference>
<dbReference type="GO" id="GO:0004843">
    <property type="term" value="F:cysteine-type deubiquitinase activity"/>
    <property type="evidence" value="ECO:0007669"/>
    <property type="project" value="UniProtKB-EC"/>
</dbReference>
<gene>
    <name evidence="8" type="ORF">PCAMFM013_S003g000476</name>
</gene>
<dbReference type="STRING" id="1429867.A0A0G4P037"/>
<dbReference type="AlphaFoldDB" id="A0A0G4P037"/>
<sequence length="421" mass="47369">MPPRACPWSHKYSRNIVDESDENFSVKLEQIYIMGAQTLVDFVEEYPHSIEVNTHQLGGVPGILLLHRDAEEALLNQVATHTCNNGIDSLAIYRQSKRVRNDVLFCLTKQQLTPNEITAVETPGNGSLWAEGTKSPILLLRGLLAGGILPRRVQQNHTDALVLCYLLRRENSVVFEPEEVQPAKNAPFLLDLVLFLDPPVQVILDVGAQILEQTNLEVAKHWLQALPRNGPIKAIGFVDDDDEICVLDQKGVELLHNSPYARQMEAFHVFLDEAHSRGIDLKLPPSYRAVVTLGHGITKDKLVQACMRMRKLAKGKSVVFYVPRDIHFKILALTGKPTKSVITVSDVLRWAVSETWAETRRNMPVWATQGRDLNDSEQDGIKPPPITLSVYPKAKQPRAFLKRNVRLSSTATNLAMWKMQY</sequence>
<proteinExistence type="predicted"/>
<comment type="catalytic activity">
    <reaction evidence="1">
        <text>Thiol-dependent hydrolysis of ester, thioester, amide, peptide and isopeptide bonds formed by the C-terminal Gly of ubiquitin (a 76-residue protein attached to proteins as an intracellular targeting signal).</text>
        <dbReference type="EC" id="3.4.19.12"/>
    </reaction>
</comment>
<evidence type="ECO:0000259" key="7">
    <source>
        <dbReference type="Pfam" id="PF12340"/>
    </source>
</evidence>
<keyword evidence="6" id="KW-0788">Thiol protease</keyword>
<keyword evidence="9" id="KW-1185">Reference proteome</keyword>
<evidence type="ECO:0000256" key="6">
    <source>
        <dbReference type="ARBA" id="ARBA00022807"/>
    </source>
</evidence>
<dbReference type="PANTHER" id="PTHR13367:SF34">
    <property type="match status" value="1"/>
</dbReference>
<evidence type="ECO:0000313" key="8">
    <source>
        <dbReference type="EMBL" id="CRL19685.1"/>
    </source>
</evidence>
<dbReference type="Pfam" id="PF12340">
    <property type="entry name" value="DUF3638"/>
    <property type="match status" value="1"/>
</dbReference>